<dbReference type="PANTHER" id="PTHR31621:SF0">
    <property type="entry name" value="PROTEIN DMP6"/>
    <property type="match status" value="1"/>
</dbReference>
<dbReference type="AlphaFoldDB" id="A0A6J1EJP4"/>
<gene>
    <name evidence="9" type="primary">LOC111433222</name>
</gene>
<reference evidence="9" key="1">
    <citation type="submission" date="2025-08" db="UniProtKB">
        <authorList>
            <consortium name="RefSeq"/>
        </authorList>
    </citation>
    <scope>IDENTIFICATION</scope>
    <source>
        <tissue evidence="9">Young leaves</tissue>
    </source>
</reference>
<keyword evidence="4 7" id="KW-1133">Transmembrane helix</keyword>
<dbReference type="PANTHER" id="PTHR31621">
    <property type="entry name" value="PROTEIN DMP3"/>
    <property type="match status" value="1"/>
</dbReference>
<evidence type="ECO:0000256" key="1">
    <source>
        <dbReference type="ARBA" id="ARBA00004141"/>
    </source>
</evidence>
<feature type="compositionally biased region" description="Polar residues" evidence="6">
    <location>
        <begin position="8"/>
        <end position="19"/>
    </location>
</feature>
<evidence type="ECO:0000256" key="6">
    <source>
        <dbReference type="SAM" id="MobiDB-lite"/>
    </source>
</evidence>
<dbReference type="InterPro" id="IPR007770">
    <property type="entry name" value="DMP"/>
</dbReference>
<dbReference type="GO" id="GO:0010256">
    <property type="term" value="P:endomembrane system organization"/>
    <property type="evidence" value="ECO:0007669"/>
    <property type="project" value="TreeGrafter"/>
</dbReference>
<evidence type="ECO:0000256" key="2">
    <source>
        <dbReference type="ARBA" id="ARBA00008707"/>
    </source>
</evidence>
<evidence type="ECO:0000256" key="4">
    <source>
        <dbReference type="ARBA" id="ARBA00022989"/>
    </source>
</evidence>
<sequence length="212" mass="23354">MEIKPADQETQSPNDQNQPLLRETTIIPSRDERTLIQKAISQTFRSTASLANLLPTGTVLAFQLLSPIFNNQGNCDSISRYLTAALVALCGLSCFLQSFTDSFRDSQGNVCYGFATFKGMWIIDGSEELPAADAAKYRLRFIDFLHAFMSILVFSAIALFDENVVSCFYPAPSDQAQEILTSLPVGIGVFCSMLFVLFPTRRHGIGFPISAT</sequence>
<evidence type="ECO:0000256" key="5">
    <source>
        <dbReference type="ARBA" id="ARBA00023136"/>
    </source>
</evidence>
<evidence type="ECO:0000313" key="9">
    <source>
        <dbReference type="RefSeq" id="XP_022925960.1"/>
    </source>
</evidence>
<feature type="region of interest" description="Disordered" evidence="6">
    <location>
        <begin position="1"/>
        <end position="22"/>
    </location>
</feature>
<organism evidence="8 9">
    <name type="scientific">Cucurbita moschata</name>
    <name type="common">Winter crookneck squash</name>
    <name type="synonym">Cucurbita pepo var. moschata</name>
    <dbReference type="NCBI Taxonomy" id="3662"/>
    <lineage>
        <taxon>Eukaryota</taxon>
        <taxon>Viridiplantae</taxon>
        <taxon>Streptophyta</taxon>
        <taxon>Embryophyta</taxon>
        <taxon>Tracheophyta</taxon>
        <taxon>Spermatophyta</taxon>
        <taxon>Magnoliopsida</taxon>
        <taxon>eudicotyledons</taxon>
        <taxon>Gunneridae</taxon>
        <taxon>Pentapetalae</taxon>
        <taxon>rosids</taxon>
        <taxon>fabids</taxon>
        <taxon>Cucurbitales</taxon>
        <taxon>Cucurbitaceae</taxon>
        <taxon>Cucurbiteae</taxon>
        <taxon>Cucurbita</taxon>
    </lineage>
</organism>
<dbReference type="KEGG" id="cmos:111433222"/>
<dbReference type="RefSeq" id="XP_022925960.1">
    <property type="nucleotide sequence ID" value="XM_023070192.1"/>
</dbReference>
<proteinExistence type="inferred from homology"/>
<evidence type="ECO:0000256" key="3">
    <source>
        <dbReference type="ARBA" id="ARBA00022692"/>
    </source>
</evidence>
<evidence type="ECO:0000256" key="7">
    <source>
        <dbReference type="SAM" id="Phobius"/>
    </source>
</evidence>
<keyword evidence="5 7" id="KW-0472">Membrane</keyword>
<dbReference type="GO" id="GO:0016020">
    <property type="term" value="C:membrane"/>
    <property type="evidence" value="ECO:0007669"/>
    <property type="project" value="UniProtKB-SubCell"/>
</dbReference>
<dbReference type="Pfam" id="PF05078">
    <property type="entry name" value="DUF679"/>
    <property type="match status" value="1"/>
</dbReference>
<keyword evidence="8" id="KW-1185">Reference proteome</keyword>
<comment type="similarity">
    <text evidence="2">Belongs to the plant DMP1 protein family.</text>
</comment>
<comment type="subcellular location">
    <subcellularLocation>
        <location evidence="1">Membrane</location>
        <topology evidence="1">Multi-pass membrane protein</topology>
    </subcellularLocation>
</comment>
<protein>
    <submittedName>
        <fullName evidence="9">Protein DMP4-like</fullName>
    </submittedName>
</protein>
<evidence type="ECO:0000313" key="8">
    <source>
        <dbReference type="Proteomes" id="UP000504609"/>
    </source>
</evidence>
<accession>A0A6J1EJP4</accession>
<dbReference type="GO" id="GO:0005737">
    <property type="term" value="C:cytoplasm"/>
    <property type="evidence" value="ECO:0007669"/>
    <property type="project" value="UniProtKB-ARBA"/>
</dbReference>
<dbReference type="Proteomes" id="UP000504609">
    <property type="component" value="Unplaced"/>
</dbReference>
<dbReference type="GeneID" id="111433222"/>
<name>A0A6J1EJP4_CUCMO</name>
<feature type="transmembrane region" description="Helical" evidence="7">
    <location>
        <begin position="179"/>
        <end position="198"/>
    </location>
</feature>
<keyword evidence="3 7" id="KW-0812">Transmembrane</keyword>
<feature type="transmembrane region" description="Helical" evidence="7">
    <location>
        <begin position="141"/>
        <end position="159"/>
    </location>
</feature>